<keyword evidence="2" id="KW-1185">Reference proteome</keyword>
<dbReference type="GO" id="GO:0003700">
    <property type="term" value="F:DNA-binding transcription factor activity"/>
    <property type="evidence" value="ECO:0007669"/>
    <property type="project" value="InterPro"/>
</dbReference>
<dbReference type="InterPro" id="IPR013325">
    <property type="entry name" value="RNA_pol_sigma_r2"/>
</dbReference>
<dbReference type="STRING" id="1122125.GCA_000423185_00407"/>
<dbReference type="GO" id="GO:0006352">
    <property type="term" value="P:DNA-templated transcription initiation"/>
    <property type="evidence" value="ECO:0007669"/>
    <property type="project" value="InterPro"/>
</dbReference>
<accession>A0A211ZRS0</accession>
<proteinExistence type="predicted"/>
<dbReference type="EMBL" id="NHON01000010">
    <property type="protein sequence ID" value="OWJ67876.1"/>
    <property type="molecule type" value="Genomic_DNA"/>
</dbReference>
<organism evidence="1 2">
    <name type="scientific">Inquilinus limosus</name>
    <dbReference type="NCBI Taxonomy" id="171674"/>
    <lineage>
        <taxon>Bacteria</taxon>
        <taxon>Pseudomonadati</taxon>
        <taxon>Pseudomonadota</taxon>
        <taxon>Alphaproteobacteria</taxon>
        <taxon>Rhodospirillales</taxon>
        <taxon>Rhodospirillaceae</taxon>
        <taxon>Inquilinus</taxon>
    </lineage>
</organism>
<protein>
    <recommendedName>
        <fullName evidence="3">RNA polymerase sigma factor 70 region 4 type 2 domain-containing protein</fullName>
    </recommendedName>
</protein>
<evidence type="ECO:0008006" key="3">
    <source>
        <dbReference type="Google" id="ProtNLM"/>
    </source>
</evidence>
<dbReference type="OrthoDB" id="7553153at2"/>
<sequence>MRCRGLPGLDWQELLHEAVLRALDGSRPWPPGVTLVAFLAGIMRSLRSDHWRRQRTMAAALSAQAEEVADQPPDPERMAAASQALAAIDRLFADDPAALAVILGLSQGLSAGEIRERTGLSETEYDSTRKRMRRALLRHGLTGSP</sequence>
<reference evidence="2" key="1">
    <citation type="submission" date="2017-05" db="EMBL/GenBank/DDBJ databases">
        <authorList>
            <person name="Macchi M."/>
            <person name="Festa S."/>
            <person name="Coppotelli B.M."/>
            <person name="Morelli I.S."/>
        </authorList>
    </citation>
    <scope>NUCLEOTIDE SEQUENCE [LARGE SCALE GENOMIC DNA]</scope>
    <source>
        <strain evidence="2">I</strain>
    </source>
</reference>
<evidence type="ECO:0000313" key="1">
    <source>
        <dbReference type="EMBL" id="OWJ67876.1"/>
    </source>
</evidence>
<dbReference type="SUPFAM" id="SSF88946">
    <property type="entry name" value="Sigma2 domain of RNA polymerase sigma factors"/>
    <property type="match status" value="1"/>
</dbReference>
<name>A0A211ZRS0_9PROT</name>
<dbReference type="AlphaFoldDB" id="A0A211ZRS0"/>
<evidence type="ECO:0000313" key="2">
    <source>
        <dbReference type="Proteomes" id="UP000196655"/>
    </source>
</evidence>
<comment type="caution">
    <text evidence="1">The sequence shown here is derived from an EMBL/GenBank/DDBJ whole genome shotgun (WGS) entry which is preliminary data.</text>
</comment>
<dbReference type="Proteomes" id="UP000196655">
    <property type="component" value="Unassembled WGS sequence"/>
</dbReference>
<gene>
    <name evidence="1" type="ORF">BWR60_07695</name>
</gene>